<name>A0ACB7ELZ1_NIBAL</name>
<proteinExistence type="predicted"/>
<accession>A0ACB7ELZ1</accession>
<dbReference type="EMBL" id="CM024792">
    <property type="protein sequence ID" value="KAG8003230.1"/>
    <property type="molecule type" value="Genomic_DNA"/>
</dbReference>
<sequence length="148" mass="16433">MQLTEQVSHEEMCGWRGVFQVTPQCPFEVLSPAPLLLPGLHNRHLTPTHQTAFQVEIGPLQDARHCTARHRTARQGRQLSPAGSALRSVLLSLSDSVSSHEEHRNQDCATMPRDITEEAAPSSAENLQVCVDYSRSRTPADGFLRSRP</sequence>
<evidence type="ECO:0000313" key="1">
    <source>
        <dbReference type="EMBL" id="KAG8003230.1"/>
    </source>
</evidence>
<dbReference type="Proteomes" id="UP000805704">
    <property type="component" value="Chromosome 4"/>
</dbReference>
<reference evidence="1" key="1">
    <citation type="submission" date="2020-04" db="EMBL/GenBank/DDBJ databases">
        <title>A chromosome-scale assembly and high-density genetic map of the yellow drum (Nibea albiflora) genome.</title>
        <authorList>
            <person name="Xu D."/>
            <person name="Zhang W."/>
            <person name="Chen R."/>
            <person name="Tan P."/>
            <person name="Wang L."/>
            <person name="Song H."/>
            <person name="Tian L."/>
            <person name="Zhu Q."/>
            <person name="Wang B."/>
        </authorList>
    </citation>
    <scope>NUCLEOTIDE SEQUENCE</scope>
    <source>
        <strain evidence="1">ZJHYS-2018</strain>
    </source>
</reference>
<keyword evidence="2" id="KW-1185">Reference proteome</keyword>
<protein>
    <submittedName>
        <fullName evidence="1">Uncharacterized protein</fullName>
    </submittedName>
</protein>
<gene>
    <name evidence="1" type="ORF">GBF38_007638</name>
</gene>
<evidence type="ECO:0000313" key="2">
    <source>
        <dbReference type="Proteomes" id="UP000805704"/>
    </source>
</evidence>
<comment type="caution">
    <text evidence="1">The sequence shown here is derived from an EMBL/GenBank/DDBJ whole genome shotgun (WGS) entry which is preliminary data.</text>
</comment>
<organism evidence="1 2">
    <name type="scientific">Nibea albiflora</name>
    <name type="common">Yellow drum</name>
    <name type="synonym">Corvina albiflora</name>
    <dbReference type="NCBI Taxonomy" id="240163"/>
    <lineage>
        <taxon>Eukaryota</taxon>
        <taxon>Metazoa</taxon>
        <taxon>Chordata</taxon>
        <taxon>Craniata</taxon>
        <taxon>Vertebrata</taxon>
        <taxon>Euteleostomi</taxon>
        <taxon>Actinopterygii</taxon>
        <taxon>Neopterygii</taxon>
        <taxon>Teleostei</taxon>
        <taxon>Neoteleostei</taxon>
        <taxon>Acanthomorphata</taxon>
        <taxon>Eupercaria</taxon>
        <taxon>Sciaenidae</taxon>
        <taxon>Nibea</taxon>
    </lineage>
</organism>